<dbReference type="HOGENOM" id="CLU_3125004_0_0_1"/>
<sequence>MSMVPAGVNIGQATFWFGVTGKIICPIGCTQFNNTSAALSKTSVKSFKAT</sequence>
<proteinExistence type="predicted"/>
<evidence type="ECO:0000313" key="2">
    <source>
        <dbReference type="Proteomes" id="UP000053319"/>
    </source>
</evidence>
<evidence type="ECO:0000313" key="1">
    <source>
        <dbReference type="EMBL" id="EJF60220.1"/>
    </source>
</evidence>
<gene>
    <name evidence="1" type="ORF">DICSQDRAFT_171444</name>
</gene>
<organism evidence="1 2">
    <name type="scientific">Dichomitus squalens (strain LYAD-421)</name>
    <name type="common">Western red white-rot fungus</name>
    <dbReference type="NCBI Taxonomy" id="732165"/>
    <lineage>
        <taxon>Eukaryota</taxon>
        <taxon>Fungi</taxon>
        <taxon>Dikarya</taxon>
        <taxon>Basidiomycota</taxon>
        <taxon>Agaricomycotina</taxon>
        <taxon>Agaricomycetes</taxon>
        <taxon>Polyporales</taxon>
        <taxon>Polyporaceae</taxon>
        <taxon>Dichomitus</taxon>
    </lineage>
</organism>
<dbReference type="Proteomes" id="UP000053319">
    <property type="component" value="Unassembled WGS sequence"/>
</dbReference>
<dbReference type="GeneID" id="18839335"/>
<protein>
    <submittedName>
        <fullName evidence="1">Uncharacterized protein</fullName>
    </submittedName>
</protein>
<reference evidence="1 2" key="1">
    <citation type="journal article" date="2012" name="Science">
        <title>The Paleozoic origin of enzymatic lignin decomposition reconstructed from 31 fungal genomes.</title>
        <authorList>
            <person name="Floudas D."/>
            <person name="Binder M."/>
            <person name="Riley R."/>
            <person name="Barry K."/>
            <person name="Blanchette R.A."/>
            <person name="Henrissat B."/>
            <person name="Martinez A.T."/>
            <person name="Otillar R."/>
            <person name="Spatafora J.W."/>
            <person name="Yadav J.S."/>
            <person name="Aerts A."/>
            <person name="Benoit I."/>
            <person name="Boyd A."/>
            <person name="Carlson A."/>
            <person name="Copeland A."/>
            <person name="Coutinho P.M."/>
            <person name="de Vries R.P."/>
            <person name="Ferreira P."/>
            <person name="Findley K."/>
            <person name="Foster B."/>
            <person name="Gaskell J."/>
            <person name="Glotzer D."/>
            <person name="Gorecki P."/>
            <person name="Heitman J."/>
            <person name="Hesse C."/>
            <person name="Hori C."/>
            <person name="Igarashi K."/>
            <person name="Jurgens J.A."/>
            <person name="Kallen N."/>
            <person name="Kersten P."/>
            <person name="Kohler A."/>
            <person name="Kuees U."/>
            <person name="Kumar T.K.A."/>
            <person name="Kuo A."/>
            <person name="LaButti K."/>
            <person name="Larrondo L.F."/>
            <person name="Lindquist E."/>
            <person name="Ling A."/>
            <person name="Lombard V."/>
            <person name="Lucas S."/>
            <person name="Lundell T."/>
            <person name="Martin R."/>
            <person name="McLaughlin D.J."/>
            <person name="Morgenstern I."/>
            <person name="Morin E."/>
            <person name="Murat C."/>
            <person name="Nagy L.G."/>
            <person name="Nolan M."/>
            <person name="Ohm R.A."/>
            <person name="Patyshakuliyeva A."/>
            <person name="Rokas A."/>
            <person name="Ruiz-Duenas F.J."/>
            <person name="Sabat G."/>
            <person name="Salamov A."/>
            <person name="Samejima M."/>
            <person name="Schmutz J."/>
            <person name="Slot J.C."/>
            <person name="St John F."/>
            <person name="Stenlid J."/>
            <person name="Sun H."/>
            <person name="Sun S."/>
            <person name="Syed K."/>
            <person name="Tsang A."/>
            <person name="Wiebenga A."/>
            <person name="Young D."/>
            <person name="Pisabarro A."/>
            <person name="Eastwood D.C."/>
            <person name="Martin F."/>
            <person name="Cullen D."/>
            <person name="Grigoriev I.V."/>
            <person name="Hibbett D.S."/>
        </authorList>
    </citation>
    <scope>NUCLEOTIDE SEQUENCE [LARGE SCALE GENOMIC DNA]</scope>
    <source>
        <strain evidence="1 2">LYAD-421 SS1</strain>
    </source>
</reference>
<dbReference type="EMBL" id="JH719418">
    <property type="protein sequence ID" value="EJF60220.1"/>
    <property type="molecule type" value="Genomic_DNA"/>
</dbReference>
<dbReference type="RefSeq" id="XP_007367174.1">
    <property type="nucleotide sequence ID" value="XM_007367112.1"/>
</dbReference>
<accession>R7SWY6</accession>
<dbReference type="KEGG" id="dsq:DICSQDRAFT_171444"/>
<dbReference type="AlphaFoldDB" id="R7SWY6"/>
<name>R7SWY6_DICSQ</name>